<feature type="domain" description="CFEM" evidence="11">
    <location>
        <begin position="6"/>
        <end position="48"/>
    </location>
</feature>
<comment type="similarity">
    <text evidence="3">Belongs to the RBT5 family.</text>
</comment>
<dbReference type="AlphaFoldDB" id="A0A9P8QT23"/>
<keyword evidence="13" id="KW-1185">Reference proteome</keyword>
<keyword evidence="4" id="KW-0964">Secreted</keyword>
<dbReference type="OrthoDB" id="4778251at2759"/>
<feature type="transmembrane region" description="Helical" evidence="10">
    <location>
        <begin position="219"/>
        <end position="242"/>
    </location>
</feature>
<dbReference type="GO" id="GO:0005576">
    <property type="term" value="C:extracellular region"/>
    <property type="evidence" value="ECO:0007669"/>
    <property type="project" value="UniProtKB-SubCell"/>
</dbReference>
<gene>
    <name evidence="12" type="ORF">Trco_001010</name>
</gene>
<protein>
    <submittedName>
        <fullName evidence="12">Extracellular membrane</fullName>
    </submittedName>
</protein>
<keyword evidence="8" id="KW-0449">Lipoprotein</keyword>
<evidence type="ECO:0000256" key="1">
    <source>
        <dbReference type="ARBA" id="ARBA00004589"/>
    </source>
</evidence>
<evidence type="ECO:0000256" key="2">
    <source>
        <dbReference type="ARBA" id="ARBA00004613"/>
    </source>
</evidence>
<dbReference type="InterPro" id="IPR008427">
    <property type="entry name" value="Extracellular_membr_CFEM_dom"/>
</dbReference>
<evidence type="ECO:0000256" key="5">
    <source>
        <dbReference type="ARBA" id="ARBA00022622"/>
    </source>
</evidence>
<comment type="caution">
    <text evidence="12">The sequence shown here is derived from an EMBL/GenBank/DDBJ whole genome shotgun (WGS) entry which is preliminary data.</text>
</comment>
<evidence type="ECO:0000313" key="12">
    <source>
        <dbReference type="EMBL" id="KAH6610990.1"/>
    </source>
</evidence>
<evidence type="ECO:0000256" key="10">
    <source>
        <dbReference type="SAM" id="Phobius"/>
    </source>
</evidence>
<evidence type="ECO:0000256" key="9">
    <source>
        <dbReference type="SAM" id="MobiDB-lite"/>
    </source>
</evidence>
<dbReference type="GO" id="GO:0098552">
    <property type="term" value="C:side of membrane"/>
    <property type="evidence" value="ECO:0007669"/>
    <property type="project" value="UniProtKB-KW"/>
</dbReference>
<dbReference type="Proteomes" id="UP000827724">
    <property type="component" value="Unassembled WGS sequence"/>
</dbReference>
<evidence type="ECO:0000256" key="6">
    <source>
        <dbReference type="ARBA" id="ARBA00022729"/>
    </source>
</evidence>
<evidence type="ECO:0000256" key="8">
    <source>
        <dbReference type="ARBA" id="ARBA00023288"/>
    </source>
</evidence>
<keyword evidence="10" id="KW-1133">Transmembrane helix</keyword>
<evidence type="ECO:0000256" key="7">
    <source>
        <dbReference type="ARBA" id="ARBA00023157"/>
    </source>
</evidence>
<dbReference type="EMBL" id="JAIWOZ010000001">
    <property type="protein sequence ID" value="KAH6610990.1"/>
    <property type="molecule type" value="Genomic_DNA"/>
</dbReference>
<evidence type="ECO:0000256" key="4">
    <source>
        <dbReference type="ARBA" id="ARBA00022525"/>
    </source>
</evidence>
<organism evidence="12 13">
    <name type="scientific">Trichoderma cornu-damae</name>
    <dbReference type="NCBI Taxonomy" id="654480"/>
    <lineage>
        <taxon>Eukaryota</taxon>
        <taxon>Fungi</taxon>
        <taxon>Dikarya</taxon>
        <taxon>Ascomycota</taxon>
        <taxon>Pezizomycotina</taxon>
        <taxon>Sordariomycetes</taxon>
        <taxon>Hypocreomycetidae</taxon>
        <taxon>Hypocreales</taxon>
        <taxon>Hypocreaceae</taxon>
        <taxon>Trichoderma</taxon>
    </lineage>
</organism>
<keyword evidence="5" id="KW-0336">GPI-anchor</keyword>
<comment type="subcellular location">
    <subcellularLocation>
        <location evidence="1">Membrane</location>
        <topology evidence="1">Lipid-anchor</topology>
        <topology evidence="1">GPI-anchor</topology>
    </subcellularLocation>
    <subcellularLocation>
        <location evidence="2">Secreted</location>
    </subcellularLocation>
</comment>
<feature type="compositionally biased region" description="Low complexity" evidence="9">
    <location>
        <begin position="174"/>
        <end position="208"/>
    </location>
</feature>
<sequence>MSLPVCADDAACLCANANFGYGVRDCGQSGCGATDVQIQAYLAGSFCQVGIYAYRGTSSPDFSYTLDGWPGSHNHSAGSHNPSTDDGPGYNLCEPGDNTPDFIAVHTSANYNSTSYDGTSYDGARYDSVGFDSDPFSVDINRVASSHYRRYGTLSHVPHCLFCQIANFWINKSSDTSRPSTTATSTVPVTSATAPSSPSSSETSAAVPQTGGSGLSRGAAVGIGVGVAGGVVAIAFAAVFLLSKNRNRAPHASFDISQPPSSGHGQGAFEKYSNDIEMVSNRYEDMVPRQQPRVMV</sequence>
<keyword evidence="10" id="KW-0812">Transmembrane</keyword>
<keyword evidence="10" id="KW-0472">Membrane</keyword>
<name>A0A9P8QT23_9HYPO</name>
<keyword evidence="5" id="KW-0325">Glycoprotein</keyword>
<accession>A0A9P8QT23</accession>
<keyword evidence="7" id="KW-1015">Disulfide bond</keyword>
<feature type="region of interest" description="Disordered" evidence="9">
    <location>
        <begin position="174"/>
        <end position="212"/>
    </location>
</feature>
<evidence type="ECO:0000259" key="11">
    <source>
        <dbReference type="Pfam" id="PF05730"/>
    </source>
</evidence>
<evidence type="ECO:0000313" key="13">
    <source>
        <dbReference type="Proteomes" id="UP000827724"/>
    </source>
</evidence>
<evidence type="ECO:0000256" key="3">
    <source>
        <dbReference type="ARBA" id="ARBA00010031"/>
    </source>
</evidence>
<dbReference type="Pfam" id="PF05730">
    <property type="entry name" value="CFEM"/>
    <property type="match status" value="1"/>
</dbReference>
<reference evidence="12" key="1">
    <citation type="submission" date="2021-08" db="EMBL/GenBank/DDBJ databases">
        <title>Chromosome-Level Trichoderma cornu-damae using Hi-C Data.</title>
        <authorList>
            <person name="Kim C.S."/>
        </authorList>
    </citation>
    <scope>NUCLEOTIDE SEQUENCE</scope>
    <source>
        <strain evidence="12">KA19-0412C</strain>
    </source>
</reference>
<keyword evidence="6" id="KW-0732">Signal</keyword>
<proteinExistence type="inferred from homology"/>